<dbReference type="Proteomes" id="UP000642748">
    <property type="component" value="Unassembled WGS sequence"/>
</dbReference>
<comment type="caution">
    <text evidence="4">The sequence shown here is derived from an EMBL/GenBank/DDBJ whole genome shotgun (WGS) entry which is preliminary data.</text>
</comment>
<keyword evidence="2" id="KW-0472">Membrane</keyword>
<gene>
    <name evidence="4" type="ORF">Raf01_66560</name>
</gene>
<dbReference type="InterPro" id="IPR002035">
    <property type="entry name" value="VWF_A"/>
</dbReference>
<dbReference type="RefSeq" id="WP_203921993.1">
    <property type="nucleotide sequence ID" value="NZ_BONZ01000067.1"/>
</dbReference>
<evidence type="ECO:0000313" key="5">
    <source>
        <dbReference type="Proteomes" id="UP000642748"/>
    </source>
</evidence>
<evidence type="ECO:0000313" key="4">
    <source>
        <dbReference type="EMBL" id="GIH18484.1"/>
    </source>
</evidence>
<feature type="region of interest" description="Disordered" evidence="1">
    <location>
        <begin position="603"/>
        <end position="641"/>
    </location>
</feature>
<evidence type="ECO:0000259" key="3">
    <source>
        <dbReference type="PROSITE" id="PS50234"/>
    </source>
</evidence>
<dbReference type="InterPro" id="IPR036465">
    <property type="entry name" value="vWFA_dom_sf"/>
</dbReference>
<feature type="compositionally biased region" description="Low complexity" evidence="1">
    <location>
        <begin position="613"/>
        <end position="625"/>
    </location>
</feature>
<name>A0A8J3QWM0_9ACTN</name>
<proteinExistence type="predicted"/>
<keyword evidence="2" id="KW-0812">Transmembrane</keyword>
<dbReference type="PROSITE" id="PS50234">
    <property type="entry name" value="VWFA"/>
    <property type="match status" value="1"/>
</dbReference>
<evidence type="ECO:0000256" key="1">
    <source>
        <dbReference type="SAM" id="MobiDB-lite"/>
    </source>
</evidence>
<dbReference type="SMART" id="SM00327">
    <property type="entry name" value="VWA"/>
    <property type="match status" value="1"/>
</dbReference>
<accession>A0A8J3QWM0</accession>
<dbReference type="SUPFAM" id="SSF53300">
    <property type="entry name" value="vWA-like"/>
    <property type="match status" value="1"/>
</dbReference>
<dbReference type="CDD" id="cd00198">
    <property type="entry name" value="vWFA"/>
    <property type="match status" value="1"/>
</dbReference>
<feature type="domain" description="VWFA" evidence="3">
    <location>
        <begin position="190"/>
        <end position="374"/>
    </location>
</feature>
<feature type="compositionally biased region" description="Gly residues" evidence="1">
    <location>
        <begin position="626"/>
        <end position="636"/>
    </location>
</feature>
<feature type="transmembrane region" description="Helical" evidence="2">
    <location>
        <begin position="649"/>
        <end position="669"/>
    </location>
</feature>
<dbReference type="AlphaFoldDB" id="A0A8J3QWM0"/>
<reference evidence="4" key="1">
    <citation type="submission" date="2021-01" db="EMBL/GenBank/DDBJ databases">
        <title>Whole genome shotgun sequence of Rugosimonospora africana NBRC 104875.</title>
        <authorList>
            <person name="Komaki H."/>
            <person name="Tamura T."/>
        </authorList>
    </citation>
    <scope>NUCLEOTIDE SEQUENCE</scope>
    <source>
        <strain evidence="4">NBRC 104875</strain>
    </source>
</reference>
<keyword evidence="2" id="KW-1133">Transmembrane helix</keyword>
<organism evidence="4 5">
    <name type="scientific">Rugosimonospora africana</name>
    <dbReference type="NCBI Taxonomy" id="556532"/>
    <lineage>
        <taxon>Bacteria</taxon>
        <taxon>Bacillati</taxon>
        <taxon>Actinomycetota</taxon>
        <taxon>Actinomycetes</taxon>
        <taxon>Micromonosporales</taxon>
        <taxon>Micromonosporaceae</taxon>
        <taxon>Rugosimonospora</taxon>
    </lineage>
</organism>
<evidence type="ECO:0000256" key="2">
    <source>
        <dbReference type="SAM" id="Phobius"/>
    </source>
</evidence>
<dbReference type="Gene3D" id="3.40.50.410">
    <property type="entry name" value="von Willebrand factor, type A domain"/>
    <property type="match status" value="1"/>
</dbReference>
<protein>
    <recommendedName>
        <fullName evidence="3">VWFA domain-containing protein</fullName>
    </recommendedName>
</protein>
<dbReference type="Pfam" id="PF00092">
    <property type="entry name" value="VWA"/>
    <property type="match status" value="1"/>
</dbReference>
<sequence>MIGRLRWPSLAAAVGAIALVTPVALTGSVLTGSRSPAGADGGAQATLVVTKGGDRTAPAVASTAAGATFAFYAGVASNPATPADTPIATCTTTAPSGTCSVSVPARTGAGRGYWIRELTAPLGYTIVQSLAVGGRTLTSTPYNQLFTGPVPAGATITLPRATSGASPTARGTLWADARINPPTPSYCGMRIALLLDTSGAVGNRLSTVKSAVNGLVDTFTGTSTSLAVYQFATHAAPVKNLTAIPDAAAAAPVKAAVNSLTAGGSVNWDSGLWQIAASTVHYDAVIMLTGGNPTVFGPDAEGTGNSTRFLDVENAIYSANALKAKGTAVRVIGLGTAFRDAEDNLAVVGGATLAGSVVSYRQLGTALRDLARNACRNTVNVVKKLIPYGGDIDDAIPGAGFTFRERTGNLLPESATTDAASGVATFTVPRNQPPEPVRAKLTENARLGYELVPVDGRNATCRRSDGTRIPATNVGDDGFRTTTIPDDLISCTVYDRPTTPIGLAQVRVDKHWIVNGVRYTQDNAPPEFQSTLSLTNQFQPVFGQTYSGYTTQDTVTIGETVATGMLPPGCTSRLADLLGGHQLSAGLNVFAVTNVVTCPAGTSFPPPSGGTPSGTTASGTTPSGETAGGAATGGTATGTLPTTGPDLRYPIGAGVLAIVAGLALAALVLPTRYARRHRYPHHHIHRDLGGIR</sequence>
<dbReference type="EMBL" id="BONZ01000067">
    <property type="protein sequence ID" value="GIH18484.1"/>
    <property type="molecule type" value="Genomic_DNA"/>
</dbReference>
<keyword evidence="5" id="KW-1185">Reference proteome</keyword>